<keyword evidence="6" id="KW-0472">Membrane</keyword>
<evidence type="ECO:0000256" key="8">
    <source>
        <dbReference type="SAM" id="SignalP"/>
    </source>
</evidence>
<dbReference type="AlphaFoldDB" id="A0A2P6QL70"/>
<dbReference type="Gene3D" id="3.80.10.10">
    <property type="entry name" value="Ribonuclease Inhibitor"/>
    <property type="match status" value="2"/>
</dbReference>
<reference evidence="9 10" key="1">
    <citation type="journal article" date="2018" name="Nat. Genet.">
        <title>The Rosa genome provides new insights in the design of modern roses.</title>
        <authorList>
            <person name="Bendahmane M."/>
        </authorList>
    </citation>
    <scope>NUCLEOTIDE SEQUENCE [LARGE SCALE GENOMIC DNA]</scope>
    <source>
        <strain evidence="10">cv. Old Blush</strain>
    </source>
</reference>
<feature type="chain" id="PRO_5015175082" evidence="8">
    <location>
        <begin position="21"/>
        <end position="454"/>
    </location>
</feature>
<keyword evidence="3" id="KW-0433">Leucine-rich repeat</keyword>
<name>A0A2P6QL70_ROSCH</name>
<evidence type="ECO:0000256" key="1">
    <source>
        <dbReference type="ARBA" id="ARBA00004236"/>
    </source>
</evidence>
<keyword evidence="9" id="KW-0808">Transferase</keyword>
<dbReference type="EC" id="2.7.-.-" evidence="9"/>
<dbReference type="InterPro" id="IPR052595">
    <property type="entry name" value="LRRC69/RLP"/>
</dbReference>
<keyword evidence="5" id="KW-0677">Repeat</keyword>
<evidence type="ECO:0000313" key="10">
    <source>
        <dbReference type="Proteomes" id="UP000238479"/>
    </source>
</evidence>
<sequence length="454" mass="48410">MGLFCFFVLLLFHSLNFTSAASNEDVVKKLLLQFKQSSVQSDPHGLTCSEGHVITLDLSYSGLIGSHHLPTLTALPSLQNLYLQGNSFSASDLSVSNISTCCLVTVDLSSNNITSPLPVRSFLEGCENLALVNLSGNSIPGGSFSFGASLLQLDISRNLISDSSLLTCQNLNLLNVSGYKLTGKQSDSILSCKNLTTLDLSYNALSGEIPNTILESGSASLKYLDLSSNNFTGKFASLDFGQCSSLTLLKLSHNNLYGDEFPSSLANCQALETLNLTSNKLQDKIPGALLGNLNKLRQLFLGRNQFSGEIPAELGKACGTLQELDISDNILTGELPSSFVSCSSLVSLNLGRNQLSGNFLSTVVSKLPSLRYLYVPFNNITGPVPPSITNGTRLQVLDLSANLFTGNVPSVFCFSNAPSALEKILLANNFLSGTVPSELGNCKSLKAIDLSFNS</sequence>
<accession>A0A2P6QL70</accession>
<evidence type="ECO:0000256" key="7">
    <source>
        <dbReference type="ARBA" id="ARBA00023180"/>
    </source>
</evidence>
<keyword evidence="2" id="KW-1003">Cell membrane</keyword>
<dbReference type="FunFam" id="3.80.10.10:FF:000041">
    <property type="entry name" value="LRR receptor-like serine/threonine-protein kinase ERECTA"/>
    <property type="match status" value="1"/>
</dbReference>
<dbReference type="PANTHER" id="PTHR48057:SF19">
    <property type="entry name" value="LEUCINE-RICH REPEAT-CONTAINING N-TERMINAL PLANT-TYPE DOMAIN-CONTAINING PROTEIN"/>
    <property type="match status" value="1"/>
</dbReference>
<comment type="caution">
    <text evidence="9">The sequence shown here is derived from an EMBL/GenBank/DDBJ whole genome shotgun (WGS) entry which is preliminary data.</text>
</comment>
<evidence type="ECO:0000256" key="4">
    <source>
        <dbReference type="ARBA" id="ARBA00022729"/>
    </source>
</evidence>
<evidence type="ECO:0000256" key="6">
    <source>
        <dbReference type="ARBA" id="ARBA00023136"/>
    </source>
</evidence>
<gene>
    <name evidence="9" type="ORF">RchiOBHm_Chr5g0074361</name>
</gene>
<dbReference type="InterPro" id="IPR032675">
    <property type="entry name" value="LRR_dom_sf"/>
</dbReference>
<dbReference type="GO" id="GO:0005886">
    <property type="term" value="C:plasma membrane"/>
    <property type="evidence" value="ECO:0007669"/>
    <property type="project" value="UniProtKB-SubCell"/>
</dbReference>
<evidence type="ECO:0000256" key="5">
    <source>
        <dbReference type="ARBA" id="ARBA00022737"/>
    </source>
</evidence>
<protein>
    <submittedName>
        <fullName evidence="9">Putative transferase</fullName>
        <ecNumber evidence="9">2.7.-.-</ecNumber>
    </submittedName>
</protein>
<dbReference type="Pfam" id="PF13516">
    <property type="entry name" value="LRR_6"/>
    <property type="match status" value="2"/>
</dbReference>
<dbReference type="Gramene" id="PRQ34917">
    <property type="protein sequence ID" value="PRQ34917"/>
    <property type="gene ID" value="RchiOBHm_Chr5g0074361"/>
</dbReference>
<keyword evidence="4 8" id="KW-0732">Signal</keyword>
<dbReference type="OMA" id="WPREFEN"/>
<dbReference type="GO" id="GO:0016740">
    <property type="term" value="F:transferase activity"/>
    <property type="evidence" value="ECO:0007669"/>
    <property type="project" value="UniProtKB-KW"/>
</dbReference>
<dbReference type="Proteomes" id="UP000238479">
    <property type="component" value="Chromosome 5"/>
</dbReference>
<dbReference type="PANTHER" id="PTHR48057">
    <property type="entry name" value="LEUCINE-RICH REPEAT SERINE/THREONINE-PROTEIN KINASE 1"/>
    <property type="match status" value="1"/>
</dbReference>
<dbReference type="FunFam" id="3.80.10.10:FF:000383">
    <property type="entry name" value="Leucine-rich repeat receptor protein kinase EMS1"/>
    <property type="match status" value="1"/>
</dbReference>
<evidence type="ECO:0000256" key="3">
    <source>
        <dbReference type="ARBA" id="ARBA00022614"/>
    </source>
</evidence>
<dbReference type="InterPro" id="IPR001611">
    <property type="entry name" value="Leu-rich_rpt"/>
</dbReference>
<proteinExistence type="predicted"/>
<dbReference type="SUPFAM" id="SSF52047">
    <property type="entry name" value="RNI-like"/>
    <property type="match status" value="1"/>
</dbReference>
<keyword evidence="10" id="KW-1185">Reference proteome</keyword>
<evidence type="ECO:0000256" key="2">
    <source>
        <dbReference type="ARBA" id="ARBA00022475"/>
    </source>
</evidence>
<keyword evidence="7" id="KW-0325">Glycoprotein</keyword>
<dbReference type="Pfam" id="PF12799">
    <property type="entry name" value="LRR_4"/>
    <property type="match status" value="1"/>
</dbReference>
<evidence type="ECO:0000313" key="9">
    <source>
        <dbReference type="EMBL" id="PRQ34917.1"/>
    </source>
</evidence>
<dbReference type="STRING" id="74649.A0A2P6QL70"/>
<dbReference type="InterPro" id="IPR025875">
    <property type="entry name" value="Leu-rich_rpt_4"/>
</dbReference>
<dbReference type="Pfam" id="PF00560">
    <property type="entry name" value="LRR_1"/>
    <property type="match status" value="3"/>
</dbReference>
<dbReference type="EMBL" id="PDCK01000043">
    <property type="protein sequence ID" value="PRQ34917.1"/>
    <property type="molecule type" value="Genomic_DNA"/>
</dbReference>
<comment type="subcellular location">
    <subcellularLocation>
        <location evidence="1">Cell membrane</location>
    </subcellularLocation>
</comment>
<organism evidence="9 10">
    <name type="scientific">Rosa chinensis</name>
    <name type="common">China rose</name>
    <dbReference type="NCBI Taxonomy" id="74649"/>
    <lineage>
        <taxon>Eukaryota</taxon>
        <taxon>Viridiplantae</taxon>
        <taxon>Streptophyta</taxon>
        <taxon>Embryophyta</taxon>
        <taxon>Tracheophyta</taxon>
        <taxon>Spermatophyta</taxon>
        <taxon>Magnoliopsida</taxon>
        <taxon>eudicotyledons</taxon>
        <taxon>Gunneridae</taxon>
        <taxon>Pentapetalae</taxon>
        <taxon>rosids</taxon>
        <taxon>fabids</taxon>
        <taxon>Rosales</taxon>
        <taxon>Rosaceae</taxon>
        <taxon>Rosoideae</taxon>
        <taxon>Rosoideae incertae sedis</taxon>
        <taxon>Rosa</taxon>
    </lineage>
</organism>
<dbReference type="Pfam" id="PF13855">
    <property type="entry name" value="LRR_8"/>
    <property type="match status" value="1"/>
</dbReference>
<feature type="signal peptide" evidence="8">
    <location>
        <begin position="1"/>
        <end position="20"/>
    </location>
</feature>